<keyword evidence="3" id="KW-1185">Reference proteome</keyword>
<dbReference type="KEGG" id="ace:Acel_1244"/>
<dbReference type="AlphaFoldDB" id="A0LUA6"/>
<keyword evidence="1" id="KW-0812">Transmembrane</keyword>
<organism evidence="2 3">
    <name type="scientific">Acidothermus cellulolyticus (strain ATCC 43068 / DSM 8971 / 11B)</name>
    <dbReference type="NCBI Taxonomy" id="351607"/>
    <lineage>
        <taxon>Bacteria</taxon>
        <taxon>Bacillati</taxon>
        <taxon>Actinomycetota</taxon>
        <taxon>Actinomycetes</taxon>
        <taxon>Acidothermales</taxon>
        <taxon>Acidothermaceae</taxon>
        <taxon>Acidothermus</taxon>
    </lineage>
</organism>
<evidence type="ECO:0008006" key="4">
    <source>
        <dbReference type="Google" id="ProtNLM"/>
    </source>
</evidence>
<protein>
    <recommendedName>
        <fullName evidence="4">SteA-like C-terminal domain-containing protein</fullName>
    </recommendedName>
</protein>
<name>A0LUA6_ACIC1</name>
<dbReference type="RefSeq" id="WP_011720079.1">
    <property type="nucleotide sequence ID" value="NC_008578.1"/>
</dbReference>
<dbReference type="STRING" id="351607.Acel_1244"/>
<dbReference type="EMBL" id="CP000481">
    <property type="protein sequence ID" value="ABK53016.1"/>
    <property type="molecule type" value="Genomic_DNA"/>
</dbReference>
<keyword evidence="1" id="KW-0472">Membrane</keyword>
<dbReference type="HOGENOM" id="CLU_046690_0_0_11"/>
<keyword evidence="1" id="KW-1133">Transmembrane helix</keyword>
<dbReference type="Proteomes" id="UP000008221">
    <property type="component" value="Chromosome"/>
</dbReference>
<dbReference type="eggNOG" id="COG4825">
    <property type="taxonomic scope" value="Bacteria"/>
</dbReference>
<evidence type="ECO:0000313" key="2">
    <source>
        <dbReference type="EMBL" id="ABK53016.1"/>
    </source>
</evidence>
<evidence type="ECO:0000313" key="3">
    <source>
        <dbReference type="Proteomes" id="UP000008221"/>
    </source>
</evidence>
<reference evidence="2 3" key="1">
    <citation type="journal article" date="2009" name="Genome Res.">
        <title>Complete genome of the cellulolytic thermophile Acidothermus cellulolyticus 11B provides insights into its ecophysiological and evolutionary adaptations.</title>
        <authorList>
            <person name="Barabote R.D."/>
            <person name="Xie G."/>
            <person name="Leu D.H."/>
            <person name="Normand P."/>
            <person name="Necsulea A."/>
            <person name="Daubin V."/>
            <person name="Medigue C."/>
            <person name="Adney W.S."/>
            <person name="Xu X.C."/>
            <person name="Lapidus A."/>
            <person name="Parales R.E."/>
            <person name="Detter C."/>
            <person name="Pujic P."/>
            <person name="Bruce D."/>
            <person name="Lavire C."/>
            <person name="Challacombe J.F."/>
            <person name="Brettin T.S."/>
            <person name="Berry A.M."/>
        </authorList>
    </citation>
    <scope>NUCLEOTIDE SEQUENCE [LARGE SCALE GENOMIC DNA]</scope>
    <source>
        <strain evidence="3">ATCC 43068 / DSM 8971 / 11B</strain>
    </source>
</reference>
<dbReference type="InParanoid" id="A0LUA6"/>
<accession>A0LUA6</accession>
<evidence type="ECO:0000256" key="1">
    <source>
        <dbReference type="SAM" id="Phobius"/>
    </source>
</evidence>
<gene>
    <name evidence="2" type="ordered locus">Acel_1244</name>
</gene>
<dbReference type="OrthoDB" id="5169996at2"/>
<proteinExistence type="predicted"/>
<feature type="transmembrane region" description="Helical" evidence="1">
    <location>
        <begin position="355"/>
        <end position="373"/>
    </location>
</feature>
<sequence length="407" mass="42571">MRLALGFRRRQAEHVGVVGIARIDRDLRRLAARLQPGDIAVIDQLDLDGQAAAALADRHPAAVVNASPCLSGRFPALGAEILVDAGVILIDDTGPDVLRSIRDGQRICLRDGEIFSAADGERLVARGRRHDADSVRAARAAAADGLAAQLDALVAQSAQLLREHAELFITPAHGINRVMPSPRSDPIAGRIAECDEEFPTHRPVVVGFANTRSAAAVRRELRRLRRGLPRRPFVVVVGEAVDDLRDLAEAADVAIAPDDGPGVRTIVHRRVSVTDPHAGGDALTLDLPIRDVGLLLAAALTTGPVITIGAPGDVVELLDDGEPASAVLTRLRLADRLVSSAAVAAIVKSRRRRTVAAAVIALIAGVGLGLVSAQPTVDHAAVMAGRAVTTAAHAVVHAAGGLLHDLP</sequence>